<evidence type="ECO:0000313" key="1">
    <source>
        <dbReference type="EMBL" id="RGM68074.1"/>
    </source>
</evidence>
<sequence length="149" mass="17375">MIKNDEISIKDICNIIGDVDNYNWLITNIECYPSDEEIVKILDNEYCWLEGRSLLDLLAKEEFQWIWGGFSAFPKEIRLEEVLKYDYPYADGYKGFWENPIALQHPLAVSEIVVWDGSLILVISKKSEVVNALIENNTFAQDLEKYNME</sequence>
<evidence type="ECO:0008006" key="3">
    <source>
        <dbReference type="Google" id="ProtNLM"/>
    </source>
</evidence>
<dbReference type="EMBL" id="QSTP01000022">
    <property type="protein sequence ID" value="RGM68074.1"/>
    <property type="molecule type" value="Genomic_DNA"/>
</dbReference>
<evidence type="ECO:0000313" key="2">
    <source>
        <dbReference type="Proteomes" id="UP000260758"/>
    </source>
</evidence>
<accession>A0A3E4Y497</accession>
<name>A0A3E4Y497_9FIRM</name>
<protein>
    <recommendedName>
        <fullName evidence="3">DUF2691 family protein</fullName>
    </recommendedName>
</protein>
<gene>
    <name evidence="1" type="ORF">DXB99_15245</name>
</gene>
<organism evidence="1 2">
    <name type="scientific">Agathobacter rectalis</name>
    <dbReference type="NCBI Taxonomy" id="39491"/>
    <lineage>
        <taxon>Bacteria</taxon>
        <taxon>Bacillati</taxon>
        <taxon>Bacillota</taxon>
        <taxon>Clostridia</taxon>
        <taxon>Lachnospirales</taxon>
        <taxon>Lachnospiraceae</taxon>
        <taxon>Agathobacter</taxon>
    </lineage>
</organism>
<dbReference type="AlphaFoldDB" id="A0A3E4Y497"/>
<dbReference type="Proteomes" id="UP000260758">
    <property type="component" value="Unassembled WGS sequence"/>
</dbReference>
<reference evidence="1 2" key="1">
    <citation type="submission" date="2018-08" db="EMBL/GenBank/DDBJ databases">
        <title>A genome reference for cultivated species of the human gut microbiota.</title>
        <authorList>
            <person name="Zou Y."/>
            <person name="Xue W."/>
            <person name="Luo G."/>
        </authorList>
    </citation>
    <scope>NUCLEOTIDE SEQUENCE [LARGE SCALE GENOMIC DNA]</scope>
    <source>
        <strain evidence="1 2">OM07-13</strain>
    </source>
</reference>
<comment type="caution">
    <text evidence="1">The sequence shown here is derived from an EMBL/GenBank/DDBJ whole genome shotgun (WGS) entry which is preliminary data.</text>
</comment>
<proteinExistence type="predicted"/>